<organism evidence="3 4">
    <name type="scientific">Achromobacter seleniivolatilans</name>
    <dbReference type="NCBI Taxonomy" id="3047478"/>
    <lineage>
        <taxon>Bacteria</taxon>
        <taxon>Pseudomonadati</taxon>
        <taxon>Pseudomonadota</taxon>
        <taxon>Betaproteobacteria</taxon>
        <taxon>Burkholderiales</taxon>
        <taxon>Alcaligenaceae</taxon>
        <taxon>Achromobacter</taxon>
    </lineage>
</organism>
<reference evidence="3 4" key="1">
    <citation type="submission" date="2023-08" db="EMBL/GenBank/DDBJ databases">
        <title>Achromobacter seleniivolatilans sp. nov., isolated from seleniferous soil.</title>
        <authorList>
            <person name="Zhang S."/>
            <person name="Li K."/>
            <person name="Peng J."/>
            <person name="Zhao Q."/>
            <person name="Wang H."/>
            <person name="Guo Y."/>
        </authorList>
    </citation>
    <scope>NUCLEOTIDE SEQUENCE [LARGE SCALE GENOMIC DNA]</scope>
    <source>
        <strain evidence="3 4">R39</strain>
    </source>
</reference>
<protein>
    <submittedName>
        <fullName evidence="3">Spore coat U domain-containing protein</fullName>
    </submittedName>
</protein>
<evidence type="ECO:0000256" key="1">
    <source>
        <dbReference type="SAM" id="SignalP"/>
    </source>
</evidence>
<dbReference type="PANTHER" id="PTHR37089:SF4">
    <property type="entry name" value="EXPORTED PROTEIN"/>
    <property type="match status" value="1"/>
</dbReference>
<feature type="signal peptide" evidence="1">
    <location>
        <begin position="1"/>
        <end position="23"/>
    </location>
</feature>
<feature type="chain" id="PRO_5047116797" evidence="1">
    <location>
        <begin position="24"/>
        <end position="330"/>
    </location>
</feature>
<evidence type="ECO:0000313" key="3">
    <source>
        <dbReference type="EMBL" id="WMD18906.1"/>
    </source>
</evidence>
<dbReference type="Proteomes" id="UP001234798">
    <property type="component" value="Chromosome"/>
</dbReference>
<evidence type="ECO:0000313" key="4">
    <source>
        <dbReference type="Proteomes" id="UP001234798"/>
    </source>
</evidence>
<proteinExistence type="predicted"/>
<dbReference type="SMART" id="SM00972">
    <property type="entry name" value="SCPU"/>
    <property type="match status" value="2"/>
</dbReference>
<dbReference type="PANTHER" id="PTHR37089">
    <property type="entry name" value="PROTEIN U-RELATED"/>
    <property type="match status" value="1"/>
</dbReference>
<keyword evidence="1" id="KW-0732">Signal</keyword>
<keyword evidence="4" id="KW-1185">Reference proteome</keyword>
<dbReference type="InterPro" id="IPR007893">
    <property type="entry name" value="Spore_coat_U/FanG"/>
</dbReference>
<sequence length="330" mass="34178">MKLLPASCLVVFVCLGVSGAARANSCVLAAGTTATTDFGPVNPLLATDTFSDGGQVVVTCTFTALGLLARVCFNAGLGNTSTSTNPRTLGAGTNRMNYNLYTDASHTQIWGTSTNAAPTSVLITGPILGLGSPVTTTFKFYAKLPGNQPLVKTVGNANTQYTETYSTTNTVDVAFGLLGALSACPLSTYTQRIPIPLTVTALVQKNCTINATDLAFPPKGLLTSTAAASSQITVKCTNNNAYSVSLNGGSVANNVLARKMKHETAADTVNYQLYQDSAYATIWGDATGGLPLVGLGSGANQVFTVYGRVPVQSTPRPGNYKDVITATITF</sequence>
<evidence type="ECO:0000259" key="2">
    <source>
        <dbReference type="Pfam" id="PF05229"/>
    </source>
</evidence>
<feature type="domain" description="Spore coat protein U/FanG" evidence="2">
    <location>
        <begin position="197"/>
        <end position="327"/>
    </location>
</feature>
<dbReference type="Pfam" id="PF05229">
    <property type="entry name" value="SCPU"/>
    <property type="match status" value="2"/>
</dbReference>
<name>A0ABY9LVU9_9BURK</name>
<gene>
    <name evidence="3" type="ORF">RAS12_20065</name>
</gene>
<dbReference type="InterPro" id="IPR053167">
    <property type="entry name" value="Spore_coat_component"/>
</dbReference>
<dbReference type="EMBL" id="CP132976">
    <property type="protein sequence ID" value="WMD18906.1"/>
    <property type="molecule type" value="Genomic_DNA"/>
</dbReference>
<feature type="domain" description="Spore coat protein U/FanG" evidence="2">
    <location>
        <begin position="15"/>
        <end position="148"/>
    </location>
</feature>
<accession>A0ABY9LVU9</accession>
<dbReference type="RefSeq" id="WP_306939542.1">
    <property type="nucleotide sequence ID" value="NZ_CP132976.1"/>
</dbReference>